<dbReference type="CDD" id="cd04186">
    <property type="entry name" value="GT_2_like_c"/>
    <property type="match status" value="1"/>
</dbReference>
<sequence length="317" mass="36254">METNVPLIYILILNWNGKEDTIECLESVHQIDYPNYKTVVMDNGSSDDSVTVFQEKFPQVHVIDNGANLGFAAGNNVGIDYALSEGADYVFLLNNDTVVDPQILWAFMNAAEKYPNAGMFGSKIYFYGEPEKIWYAGGQWLPDAAKFTHVGWGVVDDGTSWEEIKETDYICGCSLLVKAEVIKKIGTMEPRYFLTYEESDWCYRAKRAGYQCFLVPGSKVWHKISSSFSGGDGAPHQEYFFSRNRLLWIERNTTFIEAIKLYKLVFIQTYGLLRSYFSFKITARERLKKKAALQGVKDYIFRKFGNCPSWVISQSKQ</sequence>
<dbReference type="PANTHER" id="PTHR43179">
    <property type="entry name" value="RHAMNOSYLTRANSFERASE WBBL"/>
    <property type="match status" value="1"/>
</dbReference>
<proteinExistence type="inferred from homology"/>
<protein>
    <submittedName>
        <fullName evidence="6">Glycosyltransferase family 2 protein</fullName>
    </submittedName>
</protein>
<dbReference type="EMBL" id="JAHHGZ010000013">
    <property type="protein sequence ID" value="MBW4668539.1"/>
    <property type="molecule type" value="Genomic_DNA"/>
</dbReference>
<feature type="domain" description="Glycosyltransferase 2-like" evidence="5">
    <location>
        <begin position="10"/>
        <end position="138"/>
    </location>
</feature>
<reference evidence="6" key="1">
    <citation type="submission" date="2021-05" db="EMBL/GenBank/DDBJ databases">
        <authorList>
            <person name="Pietrasiak N."/>
            <person name="Ward R."/>
            <person name="Stajich J.E."/>
            <person name="Kurbessoian T."/>
        </authorList>
    </citation>
    <scope>NUCLEOTIDE SEQUENCE</scope>
    <source>
        <strain evidence="6">GSE-NOS-MK-12-04C</strain>
    </source>
</reference>
<dbReference type="InterPro" id="IPR001173">
    <property type="entry name" value="Glyco_trans_2-like"/>
</dbReference>
<keyword evidence="4" id="KW-0808">Transferase</keyword>
<comment type="similarity">
    <text evidence="2">Belongs to the glycosyltransferase 2 family.</text>
</comment>
<evidence type="ECO:0000313" key="7">
    <source>
        <dbReference type="Proteomes" id="UP000729701"/>
    </source>
</evidence>
<organism evidence="6 7">
    <name type="scientific">Cyanomargarita calcarea GSE-NOS-MK-12-04C</name>
    <dbReference type="NCBI Taxonomy" id="2839659"/>
    <lineage>
        <taxon>Bacteria</taxon>
        <taxon>Bacillati</taxon>
        <taxon>Cyanobacteriota</taxon>
        <taxon>Cyanophyceae</taxon>
        <taxon>Nostocales</taxon>
        <taxon>Cyanomargaritaceae</taxon>
        <taxon>Cyanomargarita</taxon>
    </lineage>
</organism>
<dbReference type="Proteomes" id="UP000729701">
    <property type="component" value="Unassembled WGS sequence"/>
</dbReference>
<reference evidence="6" key="2">
    <citation type="journal article" date="2022" name="Microbiol. Resour. Announc.">
        <title>Metagenome Sequencing to Explore Phylogenomics of Terrestrial Cyanobacteria.</title>
        <authorList>
            <person name="Ward R.D."/>
            <person name="Stajich J.E."/>
            <person name="Johansen J.R."/>
            <person name="Huntemann M."/>
            <person name="Clum A."/>
            <person name="Foster B."/>
            <person name="Foster B."/>
            <person name="Roux S."/>
            <person name="Palaniappan K."/>
            <person name="Varghese N."/>
            <person name="Mukherjee S."/>
            <person name="Reddy T.B.K."/>
            <person name="Daum C."/>
            <person name="Copeland A."/>
            <person name="Chen I.A."/>
            <person name="Ivanova N.N."/>
            <person name="Kyrpides N.C."/>
            <person name="Shapiro N."/>
            <person name="Eloe-Fadrosh E.A."/>
            <person name="Pietrasiak N."/>
        </authorList>
    </citation>
    <scope>NUCLEOTIDE SEQUENCE</scope>
    <source>
        <strain evidence="6">GSE-NOS-MK-12-04C</strain>
    </source>
</reference>
<name>A0A951QLC6_9CYAN</name>
<evidence type="ECO:0000259" key="5">
    <source>
        <dbReference type="Pfam" id="PF00535"/>
    </source>
</evidence>
<accession>A0A951QLC6</accession>
<gene>
    <name evidence="6" type="ORF">KME60_14200</name>
</gene>
<evidence type="ECO:0000313" key="6">
    <source>
        <dbReference type="EMBL" id="MBW4668539.1"/>
    </source>
</evidence>
<comment type="caution">
    <text evidence="6">The sequence shown here is derived from an EMBL/GenBank/DDBJ whole genome shotgun (WGS) entry which is preliminary data.</text>
</comment>
<dbReference type="Gene3D" id="3.90.550.10">
    <property type="entry name" value="Spore Coat Polysaccharide Biosynthesis Protein SpsA, Chain A"/>
    <property type="match status" value="1"/>
</dbReference>
<dbReference type="AlphaFoldDB" id="A0A951QLC6"/>
<dbReference type="PANTHER" id="PTHR43179:SF12">
    <property type="entry name" value="GALACTOFURANOSYLTRANSFERASE GLFT2"/>
    <property type="match status" value="1"/>
</dbReference>
<dbReference type="GO" id="GO:0016757">
    <property type="term" value="F:glycosyltransferase activity"/>
    <property type="evidence" value="ECO:0007669"/>
    <property type="project" value="UniProtKB-KW"/>
</dbReference>
<evidence type="ECO:0000256" key="3">
    <source>
        <dbReference type="ARBA" id="ARBA00022676"/>
    </source>
</evidence>
<comment type="pathway">
    <text evidence="1">Cell wall biogenesis; cell wall polysaccharide biosynthesis.</text>
</comment>
<evidence type="ECO:0000256" key="4">
    <source>
        <dbReference type="ARBA" id="ARBA00022679"/>
    </source>
</evidence>
<dbReference type="InterPro" id="IPR029044">
    <property type="entry name" value="Nucleotide-diphossugar_trans"/>
</dbReference>
<dbReference type="Pfam" id="PF00535">
    <property type="entry name" value="Glycos_transf_2"/>
    <property type="match status" value="1"/>
</dbReference>
<evidence type="ECO:0000256" key="2">
    <source>
        <dbReference type="ARBA" id="ARBA00006739"/>
    </source>
</evidence>
<evidence type="ECO:0000256" key="1">
    <source>
        <dbReference type="ARBA" id="ARBA00004776"/>
    </source>
</evidence>
<dbReference type="SUPFAM" id="SSF53448">
    <property type="entry name" value="Nucleotide-diphospho-sugar transferases"/>
    <property type="match status" value="1"/>
</dbReference>
<keyword evidence="3" id="KW-0328">Glycosyltransferase</keyword>